<dbReference type="Gene3D" id="3.40.50.300">
    <property type="entry name" value="P-loop containing nucleotide triphosphate hydrolases"/>
    <property type="match status" value="1"/>
</dbReference>
<dbReference type="SUPFAM" id="SSF52540">
    <property type="entry name" value="P-loop containing nucleoside triphosphate hydrolases"/>
    <property type="match status" value="1"/>
</dbReference>
<dbReference type="EMBL" id="SOBG01000005">
    <property type="protein sequence ID" value="TDT69799.1"/>
    <property type="molecule type" value="Genomic_DNA"/>
</dbReference>
<keyword evidence="3 5" id="KW-0067">ATP-binding</keyword>
<dbReference type="InterPro" id="IPR003593">
    <property type="entry name" value="AAA+_ATPase"/>
</dbReference>
<dbReference type="InterPro" id="IPR003439">
    <property type="entry name" value="ABC_transporter-like_ATP-bd"/>
</dbReference>
<keyword evidence="6" id="KW-1185">Reference proteome</keyword>
<evidence type="ECO:0000259" key="4">
    <source>
        <dbReference type="PROSITE" id="PS50893"/>
    </source>
</evidence>
<accession>A0AA46DYE3</accession>
<dbReference type="InterPro" id="IPR027417">
    <property type="entry name" value="P-loop_NTPase"/>
</dbReference>
<gene>
    <name evidence="5" type="ORF">EV215_1339</name>
</gene>
<sequence>MILKVENLTKIYKEKDIFKNLKGKKYSLGIKDISFSVNEGEIFSIIGLNGAGKTTLLKCILGLLEYDSGKIEIFGENMLINKNKKYIGYLPEISYYPKDLKLIDIMNFYGYLYELAGSELKYRIDEVLDRFDIKQYKNKRLEEFSKGMLQKVGLAQSLMNKPKLLFWDEPMSGLDPIARKKVIDIIKELKEKGTTVFLNTHILDDIEKIGERIIIINKGKIVEEINIKKDKIQNLEEYFIEKIKGDSNEK</sequence>
<dbReference type="RefSeq" id="WP_134113210.1">
    <property type="nucleotide sequence ID" value="NZ_SOBG01000005.1"/>
</dbReference>
<dbReference type="PROSITE" id="PS50893">
    <property type="entry name" value="ABC_TRANSPORTER_2"/>
    <property type="match status" value="1"/>
</dbReference>
<comment type="caution">
    <text evidence="5">The sequence shown here is derived from an EMBL/GenBank/DDBJ whole genome shotgun (WGS) entry which is preliminary data.</text>
</comment>
<dbReference type="PROSITE" id="PS00211">
    <property type="entry name" value="ABC_TRANSPORTER_1"/>
    <property type="match status" value="1"/>
</dbReference>
<dbReference type="InterPro" id="IPR051782">
    <property type="entry name" value="ABC_Transporter_VariousFunc"/>
</dbReference>
<dbReference type="GO" id="GO:0016887">
    <property type="term" value="F:ATP hydrolysis activity"/>
    <property type="evidence" value="ECO:0007669"/>
    <property type="project" value="InterPro"/>
</dbReference>
<dbReference type="PANTHER" id="PTHR42939">
    <property type="entry name" value="ABC TRANSPORTER ATP-BINDING PROTEIN ALBC-RELATED"/>
    <property type="match status" value="1"/>
</dbReference>
<dbReference type="AlphaFoldDB" id="A0AA46DYE3"/>
<evidence type="ECO:0000256" key="3">
    <source>
        <dbReference type="ARBA" id="ARBA00022840"/>
    </source>
</evidence>
<evidence type="ECO:0000313" key="6">
    <source>
        <dbReference type="Proteomes" id="UP000294678"/>
    </source>
</evidence>
<evidence type="ECO:0000313" key="5">
    <source>
        <dbReference type="EMBL" id="TDT69799.1"/>
    </source>
</evidence>
<keyword evidence="1" id="KW-0813">Transport</keyword>
<keyword evidence="2" id="KW-0547">Nucleotide-binding</keyword>
<dbReference type="InterPro" id="IPR017871">
    <property type="entry name" value="ABC_transporter-like_CS"/>
</dbReference>
<dbReference type="Proteomes" id="UP000294678">
    <property type="component" value="Unassembled WGS sequence"/>
</dbReference>
<organism evidence="5 6">
    <name type="scientific">Hypnocyclicus thermotrophus</name>
    <dbReference type="NCBI Taxonomy" id="1627895"/>
    <lineage>
        <taxon>Bacteria</taxon>
        <taxon>Fusobacteriati</taxon>
        <taxon>Fusobacteriota</taxon>
        <taxon>Fusobacteriia</taxon>
        <taxon>Fusobacteriales</taxon>
        <taxon>Fusobacteriaceae</taxon>
        <taxon>Hypnocyclicus</taxon>
    </lineage>
</organism>
<dbReference type="SMART" id="SM00382">
    <property type="entry name" value="AAA"/>
    <property type="match status" value="1"/>
</dbReference>
<proteinExistence type="predicted"/>
<protein>
    <submittedName>
        <fullName evidence="5">ABC-2 type transport system ATP-binding protein</fullName>
    </submittedName>
</protein>
<evidence type="ECO:0000256" key="1">
    <source>
        <dbReference type="ARBA" id="ARBA00022448"/>
    </source>
</evidence>
<dbReference type="CDD" id="cd03230">
    <property type="entry name" value="ABC_DR_subfamily_A"/>
    <property type="match status" value="1"/>
</dbReference>
<feature type="domain" description="ABC transporter" evidence="4">
    <location>
        <begin position="12"/>
        <end position="243"/>
    </location>
</feature>
<dbReference type="PANTHER" id="PTHR42939:SF1">
    <property type="entry name" value="ABC TRANSPORTER ATP-BINDING PROTEIN ALBC-RELATED"/>
    <property type="match status" value="1"/>
</dbReference>
<reference evidence="5 6" key="1">
    <citation type="submission" date="2019-03" db="EMBL/GenBank/DDBJ databases">
        <title>Genomic Encyclopedia of Type Strains, Phase IV (KMG-IV): sequencing the most valuable type-strain genomes for metagenomic binning, comparative biology and taxonomic classification.</title>
        <authorList>
            <person name="Goeker M."/>
        </authorList>
    </citation>
    <scope>NUCLEOTIDE SEQUENCE [LARGE SCALE GENOMIC DNA]</scope>
    <source>
        <strain evidence="5 6">DSM 100055</strain>
    </source>
</reference>
<dbReference type="GO" id="GO:0005524">
    <property type="term" value="F:ATP binding"/>
    <property type="evidence" value="ECO:0007669"/>
    <property type="project" value="UniProtKB-KW"/>
</dbReference>
<name>A0AA46DYE3_9FUSO</name>
<evidence type="ECO:0000256" key="2">
    <source>
        <dbReference type="ARBA" id="ARBA00022741"/>
    </source>
</evidence>
<dbReference type="Pfam" id="PF00005">
    <property type="entry name" value="ABC_tran"/>
    <property type="match status" value="1"/>
</dbReference>